<dbReference type="InterPro" id="IPR028994">
    <property type="entry name" value="Integrin_alpha_N"/>
</dbReference>
<reference evidence="3" key="1">
    <citation type="submission" date="2016-06" db="EMBL/GenBank/DDBJ databases">
        <authorList>
            <person name="Varghese N."/>
            <person name="Submissions Spin"/>
        </authorList>
    </citation>
    <scope>NUCLEOTIDE SEQUENCE [LARGE SCALE GENOMIC DNA]</scope>
    <source>
        <strain evidence="3">DSM 44814</strain>
    </source>
</reference>
<dbReference type="InterPro" id="IPR011047">
    <property type="entry name" value="Quinoprotein_ADH-like_sf"/>
</dbReference>
<gene>
    <name evidence="2" type="ORF">GA0070604_3961</name>
</gene>
<sequence length="1671" mass="177153">MGGLRFLPWVRDGVARLISDPVPQAGAAPALVGTAPPAGGPAGTGGRRPARAGVTLSVSVEGSYSDGSAEPVRIDGDTTAYLYGPGDVTALDARQVIRSYPAAGAENVDVTAFAAVEFDRPDLPWLHTPARPDPLGRLEPWLVLVVVPVGPTGRLEKPIGGALPRLATTVEELPDLTESWAWAHAQVLLATAEEDVASTLVDHPERTLSRLICPRRLAPGTEYLAAVVPAFDAGVRAGLGLPADAAEVGPAWGGPETAPQDPVLLPVYHHWTFRTGPDGDFESLVRRLRARALPADVGRRQVDVSAAGGGLPEITPAGVPGRSVLAFEGALASPSMTPDAWAPEVAEPWQARMAELLEHVEDWFTPPLYGEIHLQEGRVPPPGGEPVWLAGLNLDPRYRAAAGLGTQVVQKYQEELATAAWERAAQLREVNEQLRRGRAARDTATALYAKRVDPGTPGGALGNDQLVTLTRPVHDLVAAPPPSLAAGPVAATAESLDDLLVGNEGARAATSAPYRRLVRPRGPLARRARPEAGRSTLAAAGRESALSRLARGATAVPPARIPTGGTLIDDVLGEGIETVTPELVRQAAADPWWRGGGRTGMAAARAALAGGTDTTIASNGGDPLGEDRYFVATHDGRLFEHRRLDGTWVWRDHGTPPGTTVTTSGAVAPPDRIYVGTRARRLFERRWDGDRWIWTDCGGPPGGTASRPTASGRNVFQLGADGQLHHFDPVARTWTPLGRPDLAPGERLWGSPRPVPGGVYVATSTGRLFGYHGTWSIRVSSPVVWGSPASLHQDPYGDERLAYLTPDGQLGTVRLSDGNLRAHGRVRFTGPPLREMRIVSLAQRTTTSGIGEEPEILVLAHPDGQPSELQVYGRTSVPDDRQSGLINWLWTEGIGRPDSGIAPHRPGPVLGNERDGELFVRTAAGGMAAYQWGDRGHGWLDFGPPADPRGAGPVDAPAPAPPPAENPYPPRVGLLSSLLVAYQVDDGTDSVVRTQSVHHLDEHGALRENVLTPAAAGPRTGTPAQGVAVTLGTPAATVPPRLFAVAVLPGPDANSRRLAYWVGTGLTPDGAATAWTGPYALPDPISRYAGPVAATVVDLDGDKVAELVVAYAVNDPAGTSRVYYRVGWGLDPSGRVTRGWSDSLPAPYAFQTVRSVGVQVVDMTGDLTPDLFLFATGRDIAGQPLARYGTGRGINRRGRVADGAWTVLRAVDNEATVAAAPAAGAAVADLTGTRQPDVVVSYRAAAGTLATQVGFDLDATGVPVRWSPPQLTPGLADPGTGRGCTLFLGDLRPDLVADRATMGDQFILAADAHQGWLVPVQALARDEEPERIPLDAAAYAARSLIRPETAVPDEVLAEVSVDGRSLVDVLPDSGDPLRPLLAGITFDVPAYELLRGLSQEHIAPNLPAVAPETMTALAANPRFIEAFLVGLNHEMSREMLWRGFPADPRQTWFRQFWDVRGARSAGDPLTDIPPLTDDAWRNGPLGTHLTAVGAPGEQSLVLVIRGEVLRRFPSTVVTMRRAAWVGTRREPVGVDLPPIFNAWLSPDLLLFGFPFTADEARGEPDPGGDPGYFFLLREQPTAARFGLDLAPEEWPPPVPPDPLERWDDLHWGHLPDGAVFLSPAAPGLPTDAIDGAVFGRTAADMARVVLQKPVLLARHASDLLPTPENPS</sequence>
<dbReference type="RefSeq" id="WP_141721346.1">
    <property type="nucleotide sequence ID" value="NZ_FMHY01000002.1"/>
</dbReference>
<feature type="compositionally biased region" description="Low complexity" evidence="1">
    <location>
        <begin position="28"/>
        <end position="37"/>
    </location>
</feature>
<keyword evidence="3" id="KW-1185">Reference proteome</keyword>
<name>A0A1C6UY53_9ACTN</name>
<dbReference type="Proteomes" id="UP000199696">
    <property type="component" value="Unassembled WGS sequence"/>
</dbReference>
<dbReference type="OrthoDB" id="9816502at2"/>
<accession>A0A1C6UY53</accession>
<evidence type="ECO:0000256" key="1">
    <source>
        <dbReference type="SAM" id="MobiDB-lite"/>
    </source>
</evidence>
<feature type="compositionally biased region" description="Pro residues" evidence="1">
    <location>
        <begin position="956"/>
        <end position="969"/>
    </location>
</feature>
<protein>
    <submittedName>
        <fullName evidence="2">Uncharacterized protein</fullName>
    </submittedName>
</protein>
<feature type="compositionally biased region" description="Low complexity" evidence="1">
    <location>
        <begin position="943"/>
        <end position="955"/>
    </location>
</feature>
<proteinExistence type="predicted"/>
<dbReference type="STRING" id="227316.GA0070604_3961"/>
<organism evidence="2 3">
    <name type="scientific">Micromonospora eburnea</name>
    <dbReference type="NCBI Taxonomy" id="227316"/>
    <lineage>
        <taxon>Bacteria</taxon>
        <taxon>Bacillati</taxon>
        <taxon>Actinomycetota</taxon>
        <taxon>Actinomycetes</taxon>
        <taxon>Micromonosporales</taxon>
        <taxon>Micromonosporaceae</taxon>
        <taxon>Micromonospora</taxon>
    </lineage>
</organism>
<feature type="region of interest" description="Disordered" evidence="1">
    <location>
        <begin position="943"/>
        <end position="969"/>
    </location>
</feature>
<evidence type="ECO:0000313" key="3">
    <source>
        <dbReference type="Proteomes" id="UP000199696"/>
    </source>
</evidence>
<dbReference type="EMBL" id="FMHY01000002">
    <property type="protein sequence ID" value="SCL59015.1"/>
    <property type="molecule type" value="Genomic_DNA"/>
</dbReference>
<dbReference type="SUPFAM" id="SSF69318">
    <property type="entry name" value="Integrin alpha N-terminal domain"/>
    <property type="match status" value="1"/>
</dbReference>
<dbReference type="SUPFAM" id="SSF50998">
    <property type="entry name" value="Quinoprotein alcohol dehydrogenase-like"/>
    <property type="match status" value="1"/>
</dbReference>
<evidence type="ECO:0000313" key="2">
    <source>
        <dbReference type="EMBL" id="SCL59015.1"/>
    </source>
</evidence>
<feature type="region of interest" description="Disordered" evidence="1">
    <location>
        <begin position="28"/>
        <end position="50"/>
    </location>
</feature>